<evidence type="ECO:0000313" key="2">
    <source>
        <dbReference type="EMBL" id="MCU5745786.1"/>
    </source>
</evidence>
<name>A0ABT2QP81_9STAP</name>
<keyword evidence="1" id="KW-0812">Transmembrane</keyword>
<gene>
    <name evidence="2" type="ORF">N9R04_03495</name>
</gene>
<comment type="caution">
    <text evidence="2">The sequence shown here is derived from an EMBL/GenBank/DDBJ whole genome shotgun (WGS) entry which is preliminary data.</text>
</comment>
<keyword evidence="3" id="KW-1185">Reference proteome</keyword>
<reference evidence="2 3" key="1">
    <citation type="journal article" date="2023" name="Int. J. Syst. Evol. Microbiol.">
        <title>Streptococcus sciuri sp. nov., Staphylococcus marylandisciuri sp. nov. and Staphylococcus americanisciuri sp. nov., isolated from faeces of eastern grey squirrel (Sciurus carolinensis).</title>
        <authorList>
            <person name="Volokhov D.V."/>
            <person name="Zagorodnyaya T.A."/>
            <person name="Furtak V.A."/>
            <person name="Nattanmai G."/>
            <person name="Randall L."/>
            <person name="Jose S."/>
            <person name="Gao Y."/>
            <person name="Eisenberg T."/>
            <person name="Delmonte P."/>
            <person name="Blom J."/>
            <person name="Mitchell K.K."/>
        </authorList>
    </citation>
    <scope>NUCLEOTIDE SEQUENCE [LARGE SCALE GENOMIC DNA]</scope>
    <source>
        <strain evidence="2 3">SQ8-PEA</strain>
    </source>
</reference>
<dbReference type="RefSeq" id="WP_262855195.1">
    <property type="nucleotide sequence ID" value="NZ_JAOPKZ010000005.1"/>
</dbReference>
<protein>
    <submittedName>
        <fullName evidence="2">Uncharacterized protein</fullName>
    </submittedName>
</protein>
<keyword evidence="1" id="KW-0472">Membrane</keyword>
<dbReference type="EMBL" id="JAOPKZ010000005">
    <property type="protein sequence ID" value="MCU5745786.1"/>
    <property type="molecule type" value="Genomic_DNA"/>
</dbReference>
<feature type="transmembrane region" description="Helical" evidence="1">
    <location>
        <begin position="71"/>
        <end position="93"/>
    </location>
</feature>
<evidence type="ECO:0000313" key="3">
    <source>
        <dbReference type="Proteomes" id="UP001209553"/>
    </source>
</evidence>
<accession>A0ABT2QP81</accession>
<feature type="transmembrane region" description="Helical" evidence="1">
    <location>
        <begin position="44"/>
        <end position="64"/>
    </location>
</feature>
<proteinExistence type="predicted"/>
<evidence type="ECO:0000256" key="1">
    <source>
        <dbReference type="SAM" id="Phobius"/>
    </source>
</evidence>
<keyword evidence="1" id="KW-1133">Transmembrane helix</keyword>
<feature type="transmembrane region" description="Helical" evidence="1">
    <location>
        <begin position="20"/>
        <end position="38"/>
    </location>
</feature>
<sequence>MTSKDQRYYESQYKFERNFIRIPFIIFAMIVLLLNIFYADINIMLVLFGLFFLYNGGLLFVSFIKHFKRTTILSLILFILSVAVFAALMYLYADANHLLDKK</sequence>
<organism evidence="2 3">
    <name type="scientific">Staphylococcus marylandisciuri</name>
    <dbReference type="NCBI Taxonomy" id="2981529"/>
    <lineage>
        <taxon>Bacteria</taxon>
        <taxon>Bacillati</taxon>
        <taxon>Bacillota</taxon>
        <taxon>Bacilli</taxon>
        <taxon>Bacillales</taxon>
        <taxon>Staphylococcaceae</taxon>
        <taxon>Staphylococcus</taxon>
    </lineage>
</organism>
<dbReference type="Proteomes" id="UP001209553">
    <property type="component" value="Unassembled WGS sequence"/>
</dbReference>